<dbReference type="eggNOG" id="ENOG5032U80">
    <property type="taxonomic scope" value="Bacteria"/>
</dbReference>
<protein>
    <submittedName>
        <fullName evidence="1">Uncharacterized protein</fullName>
    </submittedName>
</protein>
<dbReference type="Proteomes" id="UP000013750">
    <property type="component" value="Unassembled WGS sequence"/>
</dbReference>
<dbReference type="RefSeq" id="WP_010780566.1">
    <property type="nucleotide sequence ID" value="NZ_ASWH01000001.1"/>
</dbReference>
<evidence type="ECO:0000313" key="4">
    <source>
        <dbReference type="Proteomes" id="UP000014160"/>
    </source>
</evidence>
<name>R2XMY5_9ENTE</name>
<dbReference type="HOGENOM" id="CLU_115775_0_0_9"/>
<accession>R2XMY5</accession>
<dbReference type="PATRIC" id="fig|1158614.3.peg.2182"/>
<sequence>MDKVQFSNFYWKYYLHLENEFINTTEFVMLDENNFETFSIEYQKLLLAIGSECEIIFRELCGFDSDDTSKNIVDFRDEIKSSNLMDLNNQVHIMGVSSLSLIEPFGETWPNQTPTWWREYNKVKHGRTLNYKKANLENVLYTLASLYLLEEYLHRKVRKQNEEDFIRPESTLFALSWERKYSSMDKVTLEEVDPSFVAPMLDYKK</sequence>
<evidence type="ECO:0000313" key="2">
    <source>
        <dbReference type="EMBL" id="EOW82476.1"/>
    </source>
</evidence>
<evidence type="ECO:0000313" key="1">
    <source>
        <dbReference type="EMBL" id="EOI56274.1"/>
    </source>
</evidence>
<dbReference type="Proteomes" id="UP000014160">
    <property type="component" value="Unassembled WGS sequence"/>
</dbReference>
<reference evidence="1 3" key="1">
    <citation type="submission" date="2013-02" db="EMBL/GenBank/DDBJ databases">
        <title>The Genome Sequence of Enterococcus gilvus ATCC BAA-350.</title>
        <authorList>
            <consortium name="The Broad Institute Genome Sequencing Platform"/>
            <consortium name="The Broad Institute Genome Sequencing Center for Infectious Disease"/>
            <person name="Earl A.M."/>
            <person name="Gilmore M.S."/>
            <person name="Lebreton F."/>
            <person name="Walker B."/>
            <person name="Young S.K."/>
            <person name="Zeng Q."/>
            <person name="Gargeya S."/>
            <person name="Fitzgerald M."/>
            <person name="Haas B."/>
            <person name="Abouelleil A."/>
            <person name="Alvarado L."/>
            <person name="Arachchi H.M."/>
            <person name="Berlin A.M."/>
            <person name="Chapman S.B."/>
            <person name="Dewar J."/>
            <person name="Goldberg J."/>
            <person name="Griggs A."/>
            <person name="Gujja S."/>
            <person name="Hansen M."/>
            <person name="Howarth C."/>
            <person name="Imamovic A."/>
            <person name="Larimer J."/>
            <person name="McCowan C."/>
            <person name="Murphy C."/>
            <person name="Neiman D."/>
            <person name="Pearson M."/>
            <person name="Priest M."/>
            <person name="Roberts A."/>
            <person name="Saif S."/>
            <person name="Shea T."/>
            <person name="Sisk P."/>
            <person name="Sykes S."/>
            <person name="Wortman J."/>
            <person name="Nusbaum C."/>
            <person name="Birren B."/>
        </authorList>
    </citation>
    <scope>NUCLEOTIDE SEQUENCE [LARGE SCALE GENOMIC DNA]</scope>
    <source>
        <strain evidence="1 3">ATCC BAA-350</strain>
    </source>
</reference>
<evidence type="ECO:0000313" key="3">
    <source>
        <dbReference type="Proteomes" id="UP000013750"/>
    </source>
</evidence>
<comment type="caution">
    <text evidence="1">The sequence shown here is derived from an EMBL/GenBank/DDBJ whole genome shotgun (WGS) entry which is preliminary data.</text>
</comment>
<reference evidence="2 4" key="2">
    <citation type="submission" date="2013-03" db="EMBL/GenBank/DDBJ databases">
        <title>The Genome Sequence of Enterococcus gilvus ATCC BAA-350 (PacBio/Illumina hybrid assembly).</title>
        <authorList>
            <consortium name="The Broad Institute Genomics Platform"/>
            <consortium name="The Broad Institute Genome Sequencing Center for Infectious Disease"/>
            <person name="Earl A."/>
            <person name="Russ C."/>
            <person name="Gilmore M."/>
            <person name="Surin D."/>
            <person name="Walker B."/>
            <person name="Young S."/>
            <person name="Zeng Q."/>
            <person name="Gargeya S."/>
            <person name="Fitzgerald M."/>
            <person name="Haas B."/>
            <person name="Abouelleil A."/>
            <person name="Allen A.W."/>
            <person name="Alvarado L."/>
            <person name="Arachchi H.M."/>
            <person name="Berlin A.M."/>
            <person name="Chapman S.B."/>
            <person name="Gainer-Dewar J."/>
            <person name="Goldberg J."/>
            <person name="Griggs A."/>
            <person name="Gujja S."/>
            <person name="Hansen M."/>
            <person name="Howarth C."/>
            <person name="Imamovic A."/>
            <person name="Ireland A."/>
            <person name="Larimer J."/>
            <person name="McCowan C."/>
            <person name="Murphy C."/>
            <person name="Pearson M."/>
            <person name="Poon T.W."/>
            <person name="Priest M."/>
            <person name="Roberts A."/>
            <person name="Saif S."/>
            <person name="Shea T."/>
            <person name="Sisk P."/>
            <person name="Sykes S."/>
            <person name="Wortman J."/>
            <person name="Nusbaum C."/>
            <person name="Birren B."/>
        </authorList>
    </citation>
    <scope>NUCLEOTIDE SEQUENCE [LARGE SCALE GENOMIC DNA]</scope>
    <source>
        <strain evidence="2 4">ATCC BAA-350</strain>
    </source>
</reference>
<organism evidence="1 3">
    <name type="scientific">Enterococcus gilvus ATCC BAA-350</name>
    <dbReference type="NCBI Taxonomy" id="1158614"/>
    <lineage>
        <taxon>Bacteria</taxon>
        <taxon>Bacillati</taxon>
        <taxon>Bacillota</taxon>
        <taxon>Bacilli</taxon>
        <taxon>Lactobacillales</taxon>
        <taxon>Enterococcaceae</taxon>
        <taxon>Enterococcus</taxon>
    </lineage>
</organism>
<gene>
    <name evidence="2" type="ORF">I592_01795</name>
    <name evidence="1" type="ORF">UKC_02172</name>
</gene>
<dbReference type="AlphaFoldDB" id="R2XMY5"/>
<dbReference type="EMBL" id="ASWH01000001">
    <property type="protein sequence ID" value="EOW82476.1"/>
    <property type="molecule type" value="Genomic_DNA"/>
</dbReference>
<proteinExistence type="predicted"/>
<dbReference type="EMBL" id="AJDQ01000007">
    <property type="protein sequence ID" value="EOI56274.1"/>
    <property type="molecule type" value="Genomic_DNA"/>
</dbReference>
<keyword evidence="4" id="KW-1185">Reference proteome</keyword>
<dbReference type="OrthoDB" id="1859554at2"/>